<organism evidence="1 2">
    <name type="scientific">Alligator mississippiensis</name>
    <name type="common">American alligator</name>
    <dbReference type="NCBI Taxonomy" id="8496"/>
    <lineage>
        <taxon>Eukaryota</taxon>
        <taxon>Metazoa</taxon>
        <taxon>Chordata</taxon>
        <taxon>Craniata</taxon>
        <taxon>Vertebrata</taxon>
        <taxon>Euteleostomi</taxon>
        <taxon>Archelosauria</taxon>
        <taxon>Archosauria</taxon>
        <taxon>Crocodylia</taxon>
        <taxon>Alligatoridae</taxon>
        <taxon>Alligatorinae</taxon>
        <taxon>Alligator</taxon>
    </lineage>
</organism>
<gene>
    <name evidence="1" type="ORF">Y1Q_0020844</name>
</gene>
<evidence type="ECO:0000313" key="1">
    <source>
        <dbReference type="EMBL" id="KYO36799.1"/>
    </source>
</evidence>
<evidence type="ECO:0000313" key="2">
    <source>
        <dbReference type="Proteomes" id="UP000050525"/>
    </source>
</evidence>
<name>A0A151NJD9_ALLMI</name>
<accession>A0A151NJD9</accession>
<proteinExistence type="predicted"/>
<keyword evidence="2" id="KW-1185">Reference proteome</keyword>
<protein>
    <submittedName>
        <fullName evidence="1">Uncharacterized protein</fullName>
    </submittedName>
</protein>
<comment type="caution">
    <text evidence="1">The sequence shown here is derived from an EMBL/GenBank/DDBJ whole genome shotgun (WGS) entry which is preliminary data.</text>
</comment>
<dbReference type="AlphaFoldDB" id="A0A151NJD9"/>
<dbReference type="Proteomes" id="UP000050525">
    <property type="component" value="Unassembled WGS sequence"/>
</dbReference>
<sequence length="68" mass="7798">MKLQPQRRVLKKLSALLSTEWLTGFYSCLHFSLPPAVDIFPASCVFSASMDFIVVLKNKQEGWPIRTR</sequence>
<reference evidence="1 2" key="1">
    <citation type="journal article" date="2012" name="Genome Biol.">
        <title>Sequencing three crocodilian genomes to illuminate the evolution of archosaurs and amniotes.</title>
        <authorList>
            <person name="St John J.A."/>
            <person name="Braun E.L."/>
            <person name="Isberg S.R."/>
            <person name="Miles L.G."/>
            <person name="Chong A.Y."/>
            <person name="Gongora J."/>
            <person name="Dalzell P."/>
            <person name="Moran C."/>
            <person name="Bed'hom B."/>
            <person name="Abzhanov A."/>
            <person name="Burgess S.C."/>
            <person name="Cooksey A.M."/>
            <person name="Castoe T.A."/>
            <person name="Crawford N.G."/>
            <person name="Densmore L.D."/>
            <person name="Drew J.C."/>
            <person name="Edwards S.V."/>
            <person name="Faircloth B.C."/>
            <person name="Fujita M.K."/>
            <person name="Greenwold M.J."/>
            <person name="Hoffmann F.G."/>
            <person name="Howard J.M."/>
            <person name="Iguchi T."/>
            <person name="Janes D.E."/>
            <person name="Khan S.Y."/>
            <person name="Kohno S."/>
            <person name="de Koning A.J."/>
            <person name="Lance S.L."/>
            <person name="McCarthy F.M."/>
            <person name="McCormack J.E."/>
            <person name="Merchant M.E."/>
            <person name="Peterson D.G."/>
            <person name="Pollock D.D."/>
            <person name="Pourmand N."/>
            <person name="Raney B.J."/>
            <person name="Roessler K.A."/>
            <person name="Sanford J.R."/>
            <person name="Sawyer R.H."/>
            <person name="Schmidt C.J."/>
            <person name="Triplett E.W."/>
            <person name="Tuberville T.D."/>
            <person name="Venegas-Anaya M."/>
            <person name="Howard J.T."/>
            <person name="Jarvis E.D."/>
            <person name="Guillette L.J.Jr."/>
            <person name="Glenn T.C."/>
            <person name="Green R.E."/>
            <person name="Ray D.A."/>
        </authorList>
    </citation>
    <scope>NUCLEOTIDE SEQUENCE [LARGE SCALE GENOMIC DNA]</scope>
    <source>
        <strain evidence="1">KSC_2009_1</strain>
    </source>
</reference>
<dbReference type="EMBL" id="AKHW03002907">
    <property type="protein sequence ID" value="KYO36799.1"/>
    <property type="molecule type" value="Genomic_DNA"/>
</dbReference>